<name>A0A1J5QTQ8_9ZZZZ</name>
<dbReference type="EMBL" id="MLJW01000446">
    <property type="protein sequence ID" value="OIQ87017.1"/>
    <property type="molecule type" value="Genomic_DNA"/>
</dbReference>
<dbReference type="Gene3D" id="3.30.9.10">
    <property type="entry name" value="D-Amino Acid Oxidase, subunit A, domain 2"/>
    <property type="match status" value="1"/>
</dbReference>
<dbReference type="InterPro" id="IPR036188">
    <property type="entry name" value="FAD/NAD-bd_sf"/>
</dbReference>
<dbReference type="AlphaFoldDB" id="A0A1J5QTQ8"/>
<sequence>MLQRGLLLPAYRAEAADVLHAFGASAMGAECRLLGRDEARRLAPMLRLDGLREVLYSPHELRVESRQALPQLARWLAAAHGVEFRWNSAALAVDDGGVATAAGRIAAAAVVVCPGDDFATLYPERLAAAALQVCTLQMLRLDGAGLPALDCVLMSDHTLARYAGFAGLAEAAALQRRLDREAPALRAAGVHAIAVQSADRSLVVGDSHAYGDAVQPFARAEVDAMILHALGEMLELGAQPVIERWIGSYAYSPQHDVLLERPAPNVRLVLVTGGSGASTAFALGEQVVADLDAAGSS</sequence>
<evidence type="ECO:0000313" key="1">
    <source>
        <dbReference type="EMBL" id="OIQ87017.1"/>
    </source>
</evidence>
<comment type="caution">
    <text evidence="1">The sequence shown here is derived from an EMBL/GenBank/DDBJ whole genome shotgun (WGS) entry which is preliminary data.</text>
</comment>
<reference evidence="1" key="1">
    <citation type="submission" date="2016-10" db="EMBL/GenBank/DDBJ databases">
        <title>Sequence of Gallionella enrichment culture.</title>
        <authorList>
            <person name="Poehlein A."/>
            <person name="Muehling M."/>
            <person name="Daniel R."/>
        </authorList>
    </citation>
    <scope>NUCLEOTIDE SEQUENCE</scope>
</reference>
<protein>
    <submittedName>
        <fullName evidence="1">FAD dependent oxidoreductase</fullName>
    </submittedName>
</protein>
<dbReference type="Gene3D" id="3.50.50.60">
    <property type="entry name" value="FAD/NAD(P)-binding domain"/>
    <property type="match status" value="1"/>
</dbReference>
<dbReference type="SUPFAM" id="SSF51905">
    <property type="entry name" value="FAD/NAD(P)-binding domain"/>
    <property type="match status" value="1"/>
</dbReference>
<gene>
    <name evidence="1" type="ORF">GALL_311420</name>
</gene>
<organism evidence="1">
    <name type="scientific">mine drainage metagenome</name>
    <dbReference type="NCBI Taxonomy" id="410659"/>
    <lineage>
        <taxon>unclassified sequences</taxon>
        <taxon>metagenomes</taxon>
        <taxon>ecological metagenomes</taxon>
    </lineage>
</organism>
<accession>A0A1J5QTQ8</accession>
<proteinExistence type="predicted"/>